<evidence type="ECO:0000313" key="2">
    <source>
        <dbReference type="EMBL" id="KAF4310498.1"/>
    </source>
</evidence>
<dbReference type="EMBL" id="WWBZ02000015">
    <property type="protein sequence ID" value="KAF4310498.1"/>
    <property type="molecule type" value="Genomic_DNA"/>
</dbReference>
<dbReference type="AlphaFoldDB" id="A0A8H4N7V3"/>
<dbReference type="EMBL" id="WWBZ02000008">
    <property type="protein sequence ID" value="KAF4311836.1"/>
    <property type="molecule type" value="Genomic_DNA"/>
</dbReference>
<organism evidence="2 4">
    <name type="scientific">Botryosphaeria dothidea</name>
    <dbReference type="NCBI Taxonomy" id="55169"/>
    <lineage>
        <taxon>Eukaryota</taxon>
        <taxon>Fungi</taxon>
        <taxon>Dikarya</taxon>
        <taxon>Ascomycota</taxon>
        <taxon>Pezizomycotina</taxon>
        <taxon>Dothideomycetes</taxon>
        <taxon>Dothideomycetes incertae sedis</taxon>
        <taxon>Botryosphaeriales</taxon>
        <taxon>Botryosphaeriaceae</taxon>
        <taxon>Botryosphaeria</taxon>
    </lineage>
</organism>
<proteinExistence type="predicted"/>
<accession>A0A8H4N7V3</accession>
<name>A0A8H4N7V3_9PEZI</name>
<comment type="caution">
    <text evidence="2">The sequence shown here is derived from an EMBL/GenBank/DDBJ whole genome shotgun (WGS) entry which is preliminary data.</text>
</comment>
<protein>
    <submittedName>
        <fullName evidence="2">Uncharacterized protein</fullName>
    </submittedName>
</protein>
<gene>
    <name evidence="3" type="ORF">GTA08_BOTSDO12664</name>
    <name evidence="2" type="ORF">GTA08_BOTSDO13999</name>
</gene>
<sequence length="191" mass="21024">MTFLSSKLLLNFINSTPKEKACLEQVLGYRLEHGTRYGYLATPSAAVFVRRHLADTSYVPPTVHPPAGFPRRSTRLGAGANTILLTTPPPHRRAFSLSTNPSTPATASPPSARSDATFVPSPRQDRGGRLMRPDVAVVARNTGDANTPDHVNVHMFVVHWLAAIMRGWKKEYKPIDQDNAYRKGVPWARGA</sequence>
<feature type="region of interest" description="Disordered" evidence="1">
    <location>
        <begin position="89"/>
        <end position="129"/>
    </location>
</feature>
<keyword evidence="4" id="KW-1185">Reference proteome</keyword>
<evidence type="ECO:0000256" key="1">
    <source>
        <dbReference type="SAM" id="MobiDB-lite"/>
    </source>
</evidence>
<dbReference type="Proteomes" id="UP000572817">
    <property type="component" value="Unassembled WGS sequence"/>
</dbReference>
<evidence type="ECO:0000313" key="4">
    <source>
        <dbReference type="Proteomes" id="UP000572817"/>
    </source>
</evidence>
<feature type="compositionally biased region" description="Low complexity" evidence="1">
    <location>
        <begin position="96"/>
        <end position="117"/>
    </location>
</feature>
<evidence type="ECO:0000313" key="3">
    <source>
        <dbReference type="EMBL" id="KAF4311836.1"/>
    </source>
</evidence>
<reference evidence="2 4" key="1">
    <citation type="submission" date="2020-04" db="EMBL/GenBank/DDBJ databases">
        <title>Genome Assembly and Annotation of Botryosphaeria dothidea sdau 11-99, a Latent Pathogen of Apple Fruit Ring Rot in China.</title>
        <authorList>
            <person name="Yu C."/>
            <person name="Diao Y."/>
            <person name="Lu Q."/>
            <person name="Zhao J."/>
            <person name="Cui S."/>
            <person name="Peng C."/>
            <person name="He B."/>
            <person name="Liu H."/>
        </authorList>
    </citation>
    <scope>NUCLEOTIDE SEQUENCE [LARGE SCALE GENOMIC DNA]</scope>
    <source>
        <strain evidence="2">Sdau11-99</strain>
        <strain evidence="4">sdau11-99</strain>
    </source>
</reference>